<evidence type="ECO:0000313" key="4">
    <source>
        <dbReference type="Proteomes" id="UP000321514"/>
    </source>
</evidence>
<keyword evidence="1" id="KW-0472">Membrane</keyword>
<dbReference type="SUPFAM" id="SSF81296">
    <property type="entry name" value="E set domains"/>
    <property type="match status" value="9"/>
</dbReference>
<feature type="domain" description="IPT/TIG" evidence="2">
    <location>
        <begin position="1108"/>
        <end position="1187"/>
    </location>
</feature>
<name>A0A511TCY6_MYXFU</name>
<dbReference type="SMART" id="SM00429">
    <property type="entry name" value="IPT"/>
    <property type="match status" value="5"/>
</dbReference>
<feature type="domain" description="IPT/TIG" evidence="2">
    <location>
        <begin position="942"/>
        <end position="1021"/>
    </location>
</feature>
<evidence type="ECO:0000256" key="1">
    <source>
        <dbReference type="SAM" id="Phobius"/>
    </source>
</evidence>
<dbReference type="InterPro" id="IPR013783">
    <property type="entry name" value="Ig-like_fold"/>
</dbReference>
<feature type="domain" description="IPT/TIG" evidence="2">
    <location>
        <begin position="695"/>
        <end position="773"/>
    </location>
</feature>
<organism evidence="3 4">
    <name type="scientific">Myxococcus fulvus</name>
    <dbReference type="NCBI Taxonomy" id="33"/>
    <lineage>
        <taxon>Bacteria</taxon>
        <taxon>Pseudomonadati</taxon>
        <taxon>Myxococcota</taxon>
        <taxon>Myxococcia</taxon>
        <taxon>Myxococcales</taxon>
        <taxon>Cystobacterineae</taxon>
        <taxon>Myxococcaceae</taxon>
        <taxon>Myxococcus</taxon>
    </lineage>
</organism>
<dbReference type="Pfam" id="PF13385">
    <property type="entry name" value="Laminin_G_3"/>
    <property type="match status" value="1"/>
</dbReference>
<feature type="domain" description="IPT/TIG" evidence="2">
    <location>
        <begin position="858"/>
        <end position="938"/>
    </location>
</feature>
<dbReference type="InterPro" id="IPR013320">
    <property type="entry name" value="ConA-like_dom_sf"/>
</dbReference>
<keyword evidence="1" id="KW-1133">Transmembrane helix</keyword>
<dbReference type="Proteomes" id="UP000321514">
    <property type="component" value="Unassembled WGS sequence"/>
</dbReference>
<reference evidence="3 4" key="1">
    <citation type="submission" date="2019-07" db="EMBL/GenBank/DDBJ databases">
        <title>Whole genome shotgun sequence of Myxococcus fulvus NBRC 100333.</title>
        <authorList>
            <person name="Hosoyama A."/>
            <person name="Uohara A."/>
            <person name="Ohji S."/>
            <person name="Ichikawa N."/>
        </authorList>
    </citation>
    <scope>NUCLEOTIDE SEQUENCE [LARGE SCALE GENOMIC DNA]</scope>
    <source>
        <strain evidence="3 4">NBRC 100333</strain>
    </source>
</reference>
<feature type="transmembrane region" description="Helical" evidence="1">
    <location>
        <begin position="531"/>
        <end position="556"/>
    </location>
</feature>
<dbReference type="InterPro" id="IPR002909">
    <property type="entry name" value="IPT_dom"/>
</dbReference>
<proteinExistence type="predicted"/>
<dbReference type="Gene3D" id="2.60.120.200">
    <property type="match status" value="1"/>
</dbReference>
<dbReference type="Gene3D" id="2.60.40.10">
    <property type="entry name" value="Immunoglobulins"/>
    <property type="match status" value="9"/>
</dbReference>
<evidence type="ECO:0000259" key="2">
    <source>
        <dbReference type="SMART" id="SM00429"/>
    </source>
</evidence>
<dbReference type="PANTHER" id="PTHR23361:SF20">
    <property type="entry name" value="MRH DOMAIN-CONTAINING PROTEIN"/>
    <property type="match status" value="1"/>
</dbReference>
<dbReference type="InterPro" id="IPR014756">
    <property type="entry name" value="Ig_E-set"/>
</dbReference>
<dbReference type="CDD" id="cd00102">
    <property type="entry name" value="IPT"/>
    <property type="match status" value="4"/>
</dbReference>
<gene>
    <name evidence="3" type="ORF">MFU01_70820</name>
</gene>
<dbReference type="STRING" id="1334629.MFUL124B02_13200"/>
<accession>A0A511TCY6</accession>
<comment type="caution">
    <text evidence="3">The sequence shown here is derived from an EMBL/GenBank/DDBJ whole genome shotgun (WGS) entry which is preliminary data.</text>
</comment>
<dbReference type="SUPFAM" id="SSF49899">
    <property type="entry name" value="Concanavalin A-like lectins/glucanases"/>
    <property type="match status" value="1"/>
</dbReference>
<protein>
    <recommendedName>
        <fullName evidence="2">IPT/TIG domain-containing protein</fullName>
    </recommendedName>
</protein>
<evidence type="ECO:0000313" key="3">
    <source>
        <dbReference type="EMBL" id="GEN12045.1"/>
    </source>
</evidence>
<dbReference type="PANTHER" id="PTHR23361">
    <property type="entry name" value="MUCIN"/>
    <property type="match status" value="1"/>
</dbReference>
<dbReference type="Pfam" id="PF01833">
    <property type="entry name" value="TIG"/>
    <property type="match status" value="9"/>
</dbReference>
<keyword evidence="1" id="KW-0812">Transmembrane</keyword>
<sequence length="1364" mass="138394">MQGEMVMKDVNQGWNTAVNVDASLLTTMAAQFAAGAQDPTVTLQQGSVTVGLQQLSVALDGQTDSVVFSVPCTGTVARQAVDGTLSVGVKLASLAMGCVYPTSYLATNGLAGCDARAKAPWTLDSNALTVEVWVRTQTTQAQTLVSVPDAGLSVGIEGGRPVVTWGGQTCVAPGSAATLDDGHWHFVAVSLASQVITFCVDGQAKGTATLSSQPRTNGQSLCIGQGLDGEVSSVRLWTLARTAAQLQQAMNATLPLPQSGLVGVWTFDDGQAVNQVDQGVATLQGGATCVTTADSGDEGDAHAWNTLWFLDPEHTFTVTMSPKSGVSALIETAVLGQLQAAITQGKATGAVKPPPRAPTTMTFSLTAGDAPDLIALMMSDHALPPGWPAPTPFPSTPTFTTSPTQNLAILVDDTFLLQEMIPELAKAMKVPESDFQVKGSPPVLSLTQPVTLHAKGQSIHVKAFTLGFTDKGLALAMKATAFHMAIQLTGTVTLTVRQKDGVGKLYYDILDPQVSYSPDASDPTVQKFEMLLALPLIGVVAALIVAVYMGIVMYVMSKLQDALDDADGFVDTGSKGQSLSLQKVAFDNGVYLYGQLTPANKGASRGATPKAASAPVLTGFSPDEGAPGTQVTLTGTGLSNTLEVSFNGTPADYFRCWSDRQVVARVADGTTTGPIQLKTAQGTAVSAAPFTVAAPPTLSSVGPPSGQQGDAVKLYGTGLLSTQSVYFHEDILASFTLVSDDQLIITVPPGAVSGPITVSTPSGTATQDGFVVKGSQVPALTAFTPTAGIPGTEVTVTGAGFTGTTDVTFNGVPAASFTVLDDHHLVAVLGNRTTSGPMRVTNSRGTGVSPSAFNVLSAPSIDSFSPVKGTPGTPITLHGSGFAGATAVHIGTPAVQVPIVSLGDTSITVTSPSGTGSGPVSVETPAGIGASKDDFQVLSVAPPVLTTFSPLTGGRGTAVTLTGSGFTGATGVAFGGVAATLFEVLSDTELTAYVPNKAVSGPLHVTNTQADGYSTVAFTFVAPPTLGQFAPPSGPVGTQVVLTGTNLGSATEVRFGSASTAQAAFTVQGNTKLTATVPPGALTGNVFVTTPGGKAATKSAFSVSTNVKPVVTGFTPDTGGPGTKVTVTGKGFTATSGVCIGDTPARTFEVNSDTELVAVIDADTTTGPISVTNAAGTGKSTQSFTVPKVVWVDGFTPSNGEVGAQVRIQGGGFTDVQRVSFGDSAMPASFTVQGDTVLTATVPSGAVQGPLQVVTSRGAAHSVQSFQVDASAVATLTRATPGSGPMGTQVTVEGVHFTGTTGVRLDGAPVERYQVVSDTQLTFLVPSGGTSGAIVVENDRGPSQGSVTFQVTKAEGSMPKALAG</sequence>
<feature type="domain" description="IPT/TIG" evidence="2">
    <location>
        <begin position="1023"/>
        <end position="1104"/>
    </location>
</feature>
<dbReference type="EMBL" id="BJXR01000053">
    <property type="protein sequence ID" value="GEN12045.1"/>
    <property type="molecule type" value="Genomic_DNA"/>
</dbReference>